<organism evidence="2 3">
    <name type="scientific">Phyllobacterium myrsinacearum</name>
    <dbReference type="NCBI Taxonomy" id="28101"/>
    <lineage>
        <taxon>Bacteria</taxon>
        <taxon>Pseudomonadati</taxon>
        <taxon>Pseudomonadota</taxon>
        <taxon>Alphaproteobacteria</taxon>
        <taxon>Hyphomicrobiales</taxon>
        <taxon>Phyllobacteriaceae</taxon>
        <taxon>Phyllobacterium</taxon>
    </lineage>
</organism>
<feature type="signal peptide" evidence="1">
    <location>
        <begin position="1"/>
        <end position="24"/>
    </location>
</feature>
<reference evidence="2 3" key="1">
    <citation type="submission" date="2020-07" db="EMBL/GenBank/DDBJ databases">
        <title>Genomic Encyclopedia of Type Strains, Phase IV (KMG-V): Genome sequencing to study the core and pangenomes of soil and plant-associated prokaryotes.</title>
        <authorList>
            <person name="Whitman W."/>
        </authorList>
    </citation>
    <scope>NUCLEOTIDE SEQUENCE [LARGE SCALE GENOMIC DNA]</scope>
    <source>
        <strain evidence="2 3">AN3</strain>
    </source>
</reference>
<dbReference type="InterPro" id="IPR036590">
    <property type="entry name" value="SRAP-like"/>
</dbReference>
<dbReference type="EMBL" id="JACGXN010000001">
    <property type="protein sequence ID" value="MBA8876323.1"/>
    <property type="molecule type" value="Genomic_DNA"/>
</dbReference>
<keyword evidence="3" id="KW-1185">Reference proteome</keyword>
<sequence>MHKILAIFSSIMLSLMSHRMVASASTLFDELLAFKTKGTGTERATSTTIISTNNHEILMGMIDGTWIDLAISDLTNEASFDKADLGTLSVMCNLYRMTTGFQAMRDLFKGIGNRTNRNEFDEDTYPDYPAPIARKDADGEMELAVLRWACRHRQSI</sequence>
<keyword evidence="1" id="KW-0732">Signal</keyword>
<name>A0A839E944_9HYPH</name>
<dbReference type="AlphaFoldDB" id="A0A839E944"/>
<protein>
    <submittedName>
        <fullName evidence="2">Uncharacterized protein</fullName>
    </submittedName>
</protein>
<dbReference type="RefSeq" id="WP_348643831.1">
    <property type="nucleotide sequence ID" value="NZ_JACGXN010000001.1"/>
</dbReference>
<gene>
    <name evidence="2" type="ORF">FHW16_000005</name>
</gene>
<comment type="caution">
    <text evidence="2">The sequence shown here is derived from an EMBL/GenBank/DDBJ whole genome shotgun (WGS) entry which is preliminary data.</text>
</comment>
<dbReference type="SUPFAM" id="SSF143081">
    <property type="entry name" value="BB1717-like"/>
    <property type="match status" value="1"/>
</dbReference>
<accession>A0A839E944</accession>
<evidence type="ECO:0000256" key="1">
    <source>
        <dbReference type="SAM" id="SignalP"/>
    </source>
</evidence>
<evidence type="ECO:0000313" key="3">
    <source>
        <dbReference type="Proteomes" id="UP000549052"/>
    </source>
</evidence>
<feature type="chain" id="PRO_5032662362" evidence="1">
    <location>
        <begin position="25"/>
        <end position="156"/>
    </location>
</feature>
<proteinExistence type="predicted"/>
<dbReference type="Proteomes" id="UP000549052">
    <property type="component" value="Unassembled WGS sequence"/>
</dbReference>
<evidence type="ECO:0000313" key="2">
    <source>
        <dbReference type="EMBL" id="MBA8876323.1"/>
    </source>
</evidence>